<reference evidence="1 2" key="1">
    <citation type="submission" date="2020-08" db="EMBL/GenBank/DDBJ databases">
        <title>Genomic Encyclopedia of Type Strains, Phase IV (KMG-IV): sequencing the most valuable type-strain genomes for metagenomic binning, comparative biology and taxonomic classification.</title>
        <authorList>
            <person name="Goeker M."/>
        </authorList>
    </citation>
    <scope>NUCLEOTIDE SEQUENCE [LARGE SCALE GENOMIC DNA]</scope>
    <source>
        <strain evidence="1 2">DSM 105074</strain>
    </source>
</reference>
<dbReference type="SUPFAM" id="SSF88723">
    <property type="entry name" value="PIN domain-like"/>
    <property type="match status" value="1"/>
</dbReference>
<evidence type="ECO:0000313" key="2">
    <source>
        <dbReference type="Proteomes" id="UP000557307"/>
    </source>
</evidence>
<sequence>MRYLIDTQILIWFQLNENRLSPRLYDLLSDRQNQIYVSQINLFEIAIK</sequence>
<comment type="caution">
    <text evidence="1">The sequence shown here is derived from an EMBL/GenBank/DDBJ whole genome shotgun (WGS) entry which is preliminary data.</text>
</comment>
<dbReference type="Proteomes" id="UP000557307">
    <property type="component" value="Unassembled WGS sequence"/>
</dbReference>
<dbReference type="InterPro" id="IPR029060">
    <property type="entry name" value="PIN-like_dom_sf"/>
</dbReference>
<keyword evidence="2" id="KW-1185">Reference proteome</keyword>
<accession>A0A840TMT4</accession>
<gene>
    <name evidence="1" type="ORF">HNQ92_003099</name>
</gene>
<proteinExistence type="predicted"/>
<evidence type="ECO:0000313" key="1">
    <source>
        <dbReference type="EMBL" id="MBB5284951.1"/>
    </source>
</evidence>
<organism evidence="1 2">
    <name type="scientific">Rhabdobacter roseus</name>
    <dbReference type="NCBI Taxonomy" id="1655419"/>
    <lineage>
        <taxon>Bacteria</taxon>
        <taxon>Pseudomonadati</taxon>
        <taxon>Bacteroidota</taxon>
        <taxon>Cytophagia</taxon>
        <taxon>Cytophagales</taxon>
        <taxon>Cytophagaceae</taxon>
        <taxon>Rhabdobacter</taxon>
    </lineage>
</organism>
<name>A0A840TMT4_9BACT</name>
<protein>
    <submittedName>
        <fullName evidence="1">PIN domain nuclease of toxin-antitoxin system</fullName>
    </submittedName>
</protein>
<dbReference type="EMBL" id="JACHGF010000004">
    <property type="protein sequence ID" value="MBB5284951.1"/>
    <property type="molecule type" value="Genomic_DNA"/>
</dbReference>
<dbReference type="Gene3D" id="3.40.50.1010">
    <property type="entry name" value="5'-nuclease"/>
    <property type="match status" value="1"/>
</dbReference>
<dbReference type="AlphaFoldDB" id="A0A840TMT4"/>